<keyword evidence="2" id="KW-1185">Reference proteome</keyword>
<proteinExistence type="predicted"/>
<dbReference type="InterPro" id="IPR013780">
    <property type="entry name" value="Glyco_hydro_b"/>
</dbReference>
<protein>
    <submittedName>
        <fullName evidence="1">Uncharacterized protein</fullName>
    </submittedName>
</protein>
<name>A0A4Q7WJF1_9ACTN</name>
<dbReference type="RefSeq" id="WP_157997221.1">
    <property type="nucleotide sequence ID" value="NZ_SHKR01000016.1"/>
</dbReference>
<reference evidence="1 2" key="1">
    <citation type="journal article" date="2015" name="Stand. Genomic Sci.">
        <title>Genomic Encyclopedia of Bacterial and Archaeal Type Strains, Phase III: the genomes of soil and plant-associated and newly described type strains.</title>
        <authorList>
            <person name="Whitman W.B."/>
            <person name="Woyke T."/>
            <person name="Klenk H.P."/>
            <person name="Zhou Y."/>
            <person name="Lilburn T.G."/>
            <person name="Beck B.J."/>
            <person name="De Vos P."/>
            <person name="Vandamme P."/>
            <person name="Eisen J.A."/>
            <person name="Garrity G."/>
            <person name="Hugenholtz P."/>
            <person name="Kyrpides N.C."/>
        </authorList>
    </citation>
    <scope>NUCLEOTIDE SEQUENCE [LARGE SCALE GENOMIC DNA]</scope>
    <source>
        <strain evidence="1 2">VKM Ac-2540</strain>
    </source>
</reference>
<dbReference type="Proteomes" id="UP000292027">
    <property type="component" value="Unassembled WGS sequence"/>
</dbReference>
<dbReference type="EMBL" id="SHKR01000016">
    <property type="protein sequence ID" value="RZU10262.1"/>
    <property type="molecule type" value="Genomic_DNA"/>
</dbReference>
<comment type="caution">
    <text evidence="1">The sequence shown here is derived from an EMBL/GenBank/DDBJ whole genome shotgun (WGS) entry which is preliminary data.</text>
</comment>
<accession>A0A4Q7WJF1</accession>
<sequence>MVKQLGADDVLASNTLSHPDAVVLRDLGVLDLPEPSYEFPARSITLLSFAVSG</sequence>
<organism evidence="1 2">
    <name type="scientific">Kribbella rubisoli</name>
    <dbReference type="NCBI Taxonomy" id="3075929"/>
    <lineage>
        <taxon>Bacteria</taxon>
        <taxon>Bacillati</taxon>
        <taxon>Actinomycetota</taxon>
        <taxon>Actinomycetes</taxon>
        <taxon>Propionibacteriales</taxon>
        <taxon>Kribbellaceae</taxon>
        <taxon>Kribbella</taxon>
    </lineage>
</organism>
<dbReference type="Gene3D" id="2.60.40.1180">
    <property type="entry name" value="Golgi alpha-mannosidase II"/>
    <property type="match status" value="1"/>
</dbReference>
<dbReference type="AlphaFoldDB" id="A0A4Q7WJF1"/>
<evidence type="ECO:0000313" key="2">
    <source>
        <dbReference type="Proteomes" id="UP000292027"/>
    </source>
</evidence>
<evidence type="ECO:0000313" key="1">
    <source>
        <dbReference type="EMBL" id="RZU10262.1"/>
    </source>
</evidence>
<gene>
    <name evidence="1" type="ORF">EV645_6724</name>
</gene>